<feature type="compositionally biased region" description="Polar residues" evidence="1">
    <location>
        <begin position="402"/>
        <end position="416"/>
    </location>
</feature>
<sequence>MGKAKPSPSPNPGSSPGGGAALLVVHGGGAMPGDAGGSEEVAGCGDEVAGGGGEEVAVGGGEEVAVGGVGADSDGAGADGSGAAAAVADAGAVGTCAGAAGGDARIGSGGTAAADNGEEEEVAGVDAEVAGGVVGGAAGGEEVSQVLGCSAIVPADGAALSDGLNQGEGEHEHEGMDSSWIPDGMDPSSTYLLEVRIMGQSCRPEFPGGFSFKWPIDADVTNFKDFLGDICEKYPWGSNETVYLHYIHASTKELIPICKDQDLTSMFGGQVVITLGNQNNLSQAIVPCTPSHSVPSQAFFTQQGSTSQPSNYDAYLENPFPHMSITDDSSSKSDDSSSGSGDSIAETDNVPEVEGGDDMSITDKFNEHMASIGELKPEAISYLKTHHKRKLKRKSKPKTTSAATENSDPTTMSSQVLPSLSSCNNITNLHYSILSVVGGTSSDAGLESNNQPLSSLPSSMAIVPVVQATAAVAKGKGKGKKNGKVKGSGKKDEKKDKDKKLKRKPSSTVQASTPPAKRKKDNKVQQNSPAMGTRSKQSSPSMGTRSKRKIID</sequence>
<dbReference type="OMA" id="PSQAFFT"/>
<dbReference type="Proteomes" id="UP000026962">
    <property type="component" value="Chromosome 8"/>
</dbReference>
<dbReference type="AlphaFoldDB" id="A0A0E0LR64"/>
<dbReference type="HOGENOM" id="CLU_493812_0_0_1"/>
<dbReference type="STRING" id="4537.A0A0E0LR64"/>
<feature type="region of interest" description="Disordered" evidence="1">
    <location>
        <begin position="300"/>
        <end position="361"/>
    </location>
</feature>
<feature type="region of interest" description="Disordered" evidence="1">
    <location>
        <begin position="1"/>
        <end position="54"/>
    </location>
</feature>
<evidence type="ECO:0000313" key="3">
    <source>
        <dbReference type="Proteomes" id="UP000026962"/>
    </source>
</evidence>
<evidence type="ECO:0000313" key="2">
    <source>
        <dbReference type="EnsemblPlants" id="OPUNC08G02600.1"/>
    </source>
</evidence>
<feature type="compositionally biased region" description="Polar residues" evidence="1">
    <location>
        <begin position="300"/>
        <end position="311"/>
    </location>
</feature>
<reference evidence="2" key="2">
    <citation type="submission" date="2018-05" db="EMBL/GenBank/DDBJ databases">
        <title>OpunRS2 (Oryza punctata Reference Sequence Version 2).</title>
        <authorList>
            <person name="Zhang J."/>
            <person name="Kudrna D."/>
            <person name="Lee S."/>
            <person name="Talag J."/>
            <person name="Welchert J."/>
            <person name="Wing R.A."/>
        </authorList>
    </citation>
    <scope>NUCLEOTIDE SEQUENCE [LARGE SCALE GENOMIC DNA]</scope>
</reference>
<proteinExistence type="predicted"/>
<dbReference type="Gramene" id="OPUNC08G02600.1">
    <property type="protein sequence ID" value="OPUNC08G02600.1"/>
    <property type="gene ID" value="OPUNC08G02600"/>
</dbReference>
<keyword evidence="3" id="KW-1185">Reference proteome</keyword>
<protein>
    <submittedName>
        <fullName evidence="2">Uncharacterized protein</fullName>
    </submittedName>
</protein>
<feature type="region of interest" description="Disordered" evidence="1">
    <location>
        <begin position="164"/>
        <end position="183"/>
    </location>
</feature>
<organism evidence="2">
    <name type="scientific">Oryza punctata</name>
    <name type="common">Red rice</name>
    <dbReference type="NCBI Taxonomy" id="4537"/>
    <lineage>
        <taxon>Eukaryota</taxon>
        <taxon>Viridiplantae</taxon>
        <taxon>Streptophyta</taxon>
        <taxon>Embryophyta</taxon>
        <taxon>Tracheophyta</taxon>
        <taxon>Spermatophyta</taxon>
        <taxon>Magnoliopsida</taxon>
        <taxon>Liliopsida</taxon>
        <taxon>Poales</taxon>
        <taxon>Poaceae</taxon>
        <taxon>BOP clade</taxon>
        <taxon>Oryzoideae</taxon>
        <taxon>Oryzeae</taxon>
        <taxon>Oryzinae</taxon>
        <taxon>Oryza</taxon>
    </lineage>
</organism>
<name>A0A0E0LR64_ORYPU</name>
<accession>A0A0E0LR64</accession>
<reference evidence="2" key="1">
    <citation type="submission" date="2015-04" db="UniProtKB">
        <authorList>
            <consortium name="EnsemblPlants"/>
        </authorList>
    </citation>
    <scope>IDENTIFICATION</scope>
</reference>
<feature type="compositionally biased region" description="Polar residues" evidence="1">
    <location>
        <begin position="524"/>
        <end position="544"/>
    </location>
</feature>
<feature type="compositionally biased region" description="Basic residues" evidence="1">
    <location>
        <begin position="475"/>
        <end position="488"/>
    </location>
</feature>
<dbReference type="EnsemblPlants" id="OPUNC08G02600.1">
    <property type="protein sequence ID" value="OPUNC08G02600.1"/>
    <property type="gene ID" value="OPUNC08G02600"/>
</dbReference>
<feature type="compositionally biased region" description="Basic and acidic residues" evidence="1">
    <location>
        <begin position="489"/>
        <end position="499"/>
    </location>
</feature>
<evidence type="ECO:0000256" key="1">
    <source>
        <dbReference type="SAM" id="MobiDB-lite"/>
    </source>
</evidence>
<feature type="compositionally biased region" description="Gly residues" evidence="1">
    <location>
        <begin position="15"/>
        <end position="36"/>
    </location>
</feature>
<feature type="region of interest" description="Disordered" evidence="1">
    <location>
        <begin position="472"/>
        <end position="552"/>
    </location>
</feature>
<feature type="compositionally biased region" description="Basic residues" evidence="1">
    <location>
        <begin position="385"/>
        <end position="397"/>
    </location>
</feature>
<feature type="region of interest" description="Disordered" evidence="1">
    <location>
        <begin position="385"/>
        <end position="416"/>
    </location>
</feature>